<feature type="domain" description="Peptidase C39" evidence="1">
    <location>
        <begin position="531"/>
        <end position="649"/>
    </location>
</feature>
<dbReference type="InterPro" id="IPR046621">
    <property type="entry name" value="DUF6734"/>
</dbReference>
<protein>
    <recommendedName>
        <fullName evidence="1">Peptidase C39 domain-containing protein</fullName>
    </recommendedName>
</protein>
<sequence>MEKIIQTFWLPNKLDNSLLNTGGFVCPEINLMSWAFSCLQLCKFYPEVELHTNQAGKEILIDLLGLPYTKVHLSLETEFIDNLLPSMWAYSKIHTYSIQKEPFLHVDGDIFIWEPFNDKLVQSPLIAQNIEENLSVYKHCLKIIKKKLPFMPNWLEFDDLQIRAYNAGIIGGNDISFFKKYTSLAFEFYERNKKQLASLIETNLETNKHIHIIPEQYLFYKLSNKMNIQVMLQDEKKVDSEIGSFSQFVEIEKIPNEKKYMHVLGNYKRSKQHNDFVGFILKKEYPEYWEKIISIYKEKGILSDYMKRQIQMQKKSQKTVLPQIVNTADEYKYTKFLCKLYNIEMDSDEFLANCKLQDIANLERQLANFNMKSFLKSEIEVTPFNSYNKGINLFDQEGFEDNYIFVSPYHEIATTKFNWSKNLIATKKEEIENISPYKTSVLFYLDMHYFSNNYVWLDDSLVHLLEKIKSKPTKIKELLQLDNLQNNSQENVLLILKQWHAYGIIYLSKSDFITQEPSKAYIENQFNINTQISSCFEYIFDCYKTQKKDPEIIFQFEKPNKAITLQEIITVLKSHNFEALGVRGNLDNLNNVTVPAIAIVKLRGYLNLHVIITEITETHVTIYNTELKELEEYHKNHFSDIWDGILILLSPKEVLA</sequence>
<dbReference type="InterPro" id="IPR005074">
    <property type="entry name" value="Peptidase_C39"/>
</dbReference>
<dbReference type="Pfam" id="PF20508">
    <property type="entry name" value="DUF6734"/>
    <property type="match status" value="1"/>
</dbReference>
<organism evidence="2 3">
    <name type="scientific">Flavobacterium taihuense</name>
    <dbReference type="NCBI Taxonomy" id="2857508"/>
    <lineage>
        <taxon>Bacteria</taxon>
        <taxon>Pseudomonadati</taxon>
        <taxon>Bacteroidota</taxon>
        <taxon>Flavobacteriia</taxon>
        <taxon>Flavobacteriales</taxon>
        <taxon>Flavobacteriaceae</taxon>
        <taxon>Flavobacterium</taxon>
    </lineage>
</organism>
<accession>A0ABS6XX29</accession>
<dbReference type="Pfam" id="PF03412">
    <property type="entry name" value="Peptidase_C39"/>
    <property type="match status" value="1"/>
</dbReference>
<reference evidence="2 3" key="1">
    <citation type="submission" date="2021-07" db="EMBL/GenBank/DDBJ databases">
        <title>Flavobacterium sp. nov. isolated from sediment on the Taihu Lake.</title>
        <authorList>
            <person name="Qu J.-H."/>
        </authorList>
    </citation>
    <scope>NUCLEOTIDE SEQUENCE [LARGE SCALE GENOMIC DNA]</scope>
    <source>
        <strain evidence="2 3">NAS39</strain>
    </source>
</reference>
<dbReference type="Proteomes" id="UP000812031">
    <property type="component" value="Unassembled WGS sequence"/>
</dbReference>
<dbReference type="EMBL" id="JAHWYN010000010">
    <property type="protein sequence ID" value="MBW4361238.1"/>
    <property type="molecule type" value="Genomic_DNA"/>
</dbReference>
<dbReference type="PROSITE" id="PS50990">
    <property type="entry name" value="PEPTIDASE_C39"/>
    <property type="match status" value="1"/>
</dbReference>
<name>A0ABS6XX29_9FLAO</name>
<gene>
    <name evidence="2" type="ORF">KZH69_12165</name>
</gene>
<evidence type="ECO:0000313" key="3">
    <source>
        <dbReference type="Proteomes" id="UP000812031"/>
    </source>
</evidence>
<proteinExistence type="predicted"/>
<comment type="caution">
    <text evidence="2">The sequence shown here is derived from an EMBL/GenBank/DDBJ whole genome shotgun (WGS) entry which is preliminary data.</text>
</comment>
<evidence type="ECO:0000313" key="2">
    <source>
        <dbReference type="EMBL" id="MBW4361238.1"/>
    </source>
</evidence>
<dbReference type="RefSeq" id="WP_219317750.1">
    <property type="nucleotide sequence ID" value="NZ_JAHWYN010000010.1"/>
</dbReference>
<keyword evidence="3" id="KW-1185">Reference proteome</keyword>
<evidence type="ECO:0000259" key="1">
    <source>
        <dbReference type="PROSITE" id="PS50990"/>
    </source>
</evidence>